<dbReference type="EMBL" id="CP059249">
    <property type="protein sequence ID" value="QLL33046.1"/>
    <property type="molecule type" value="Genomic_DNA"/>
</dbReference>
<keyword evidence="3" id="KW-1185">Reference proteome</keyword>
<dbReference type="Pfam" id="PF08691">
    <property type="entry name" value="Nse5"/>
    <property type="match status" value="1"/>
</dbReference>
<dbReference type="RefSeq" id="XP_037139720.1">
    <property type="nucleotide sequence ID" value="XM_037283824.1"/>
</dbReference>
<sequence length="408" mass="47101">MALKDEPGCEKEDDIDDSQDSDTGRLLVRHELVESVTEFREEESDTDDDRETSQLFGKSSVIRSSLLDPKIEIEDLSVKKVENVVKIKQYDLGHHFDPRIATSLNKFSKLRKLAGDSPKASKTSTDSTYEGDIRTSFKRRGVSPHYSDLITNETISKRFIDWHFITENSQFQELSIESTLYNEKEELMRRYPTLESLLMSFGVSGDTLDSLATERYLLTSRREIDTLCQISPVDSMLEALAHYLGVSERFTKYFICFVLDRKIYESVSCDSLWCTKMFKEIPCDDFFQEYFSLVHPHDYFLHHRVIKLISNIQTPLIRRIFFEKSCLSSEEATEILVAEFNNLFDKRRLQDLLYFVLFIYGSEFIPFGDSPATRYFKNCVDDLFNASASDVELSLIGGILGVITKMPS</sequence>
<dbReference type="InterPro" id="IPR014803">
    <property type="entry name" value="DNA_repair_Nse5/Nse6"/>
</dbReference>
<feature type="compositionally biased region" description="Acidic residues" evidence="1">
    <location>
        <begin position="11"/>
        <end position="20"/>
    </location>
</feature>
<protein>
    <submittedName>
        <fullName evidence="2">Uncharacterized protein</fullName>
    </submittedName>
</protein>
<reference evidence="2 3" key="1">
    <citation type="submission" date="2020-06" db="EMBL/GenBank/DDBJ databases">
        <title>The yeast mating-type switching endonuclease HO is a domesticated member of an unorthodox homing genetic element family.</title>
        <authorList>
            <person name="Coughlan A.Y."/>
            <person name="Lombardi L."/>
            <person name="Braun-Galleani S."/>
            <person name="Martos A.R."/>
            <person name="Galeote V."/>
            <person name="Bigey F."/>
            <person name="Dequin S."/>
            <person name="Byrne K.P."/>
            <person name="Wolfe K.H."/>
        </authorList>
    </citation>
    <scope>NUCLEOTIDE SEQUENCE [LARGE SCALE GENOMIC DNA]</scope>
    <source>
        <strain evidence="2 3">CBS764</strain>
    </source>
</reference>
<dbReference type="Proteomes" id="UP000515788">
    <property type="component" value="Chromosome 4"/>
</dbReference>
<accession>A0A7G3ZHR0</accession>
<organism evidence="2 3">
    <name type="scientific">Torulaspora globosa</name>
    <dbReference type="NCBI Taxonomy" id="48254"/>
    <lineage>
        <taxon>Eukaryota</taxon>
        <taxon>Fungi</taxon>
        <taxon>Dikarya</taxon>
        <taxon>Ascomycota</taxon>
        <taxon>Saccharomycotina</taxon>
        <taxon>Saccharomycetes</taxon>
        <taxon>Saccharomycetales</taxon>
        <taxon>Saccharomycetaceae</taxon>
        <taxon>Torulaspora</taxon>
    </lineage>
</organism>
<dbReference type="OrthoDB" id="4066051at2759"/>
<evidence type="ECO:0000313" key="3">
    <source>
        <dbReference type="Proteomes" id="UP000515788"/>
    </source>
</evidence>
<name>A0A7G3ZHR0_9SACH</name>
<dbReference type="GeneID" id="59326213"/>
<gene>
    <name evidence="2" type="ORF">HG536_0D05670</name>
</gene>
<feature type="compositionally biased region" description="Basic and acidic residues" evidence="1">
    <location>
        <begin position="1"/>
        <end position="10"/>
    </location>
</feature>
<dbReference type="KEGG" id="tgb:HG536_0D05670"/>
<feature type="region of interest" description="Disordered" evidence="1">
    <location>
        <begin position="1"/>
        <end position="26"/>
    </location>
</feature>
<proteinExistence type="predicted"/>
<dbReference type="AlphaFoldDB" id="A0A7G3ZHR0"/>
<evidence type="ECO:0000313" key="2">
    <source>
        <dbReference type="EMBL" id="QLL33046.1"/>
    </source>
</evidence>
<evidence type="ECO:0000256" key="1">
    <source>
        <dbReference type="SAM" id="MobiDB-lite"/>
    </source>
</evidence>